<dbReference type="SUPFAM" id="SSF48557">
    <property type="entry name" value="L-aspartase-like"/>
    <property type="match status" value="1"/>
</dbReference>
<name>A0A370R279_9GAMM</name>
<organism evidence="3 4">
    <name type="scientific">Enterobacillus tribolii</name>
    <dbReference type="NCBI Taxonomy" id="1487935"/>
    <lineage>
        <taxon>Bacteria</taxon>
        <taxon>Pseudomonadati</taxon>
        <taxon>Pseudomonadota</taxon>
        <taxon>Gammaproteobacteria</taxon>
        <taxon>Enterobacterales</taxon>
        <taxon>Hafniaceae</taxon>
        <taxon>Enterobacillus</taxon>
    </lineage>
</organism>
<keyword evidence="3" id="KW-0413">Isomerase</keyword>
<dbReference type="Pfam" id="PF00206">
    <property type="entry name" value="Lyase_1"/>
    <property type="match status" value="1"/>
</dbReference>
<dbReference type="PRINTS" id="PR00149">
    <property type="entry name" value="FUMRATELYASE"/>
</dbReference>
<dbReference type="GO" id="GO:0044208">
    <property type="term" value="P:'de novo' AMP biosynthetic process"/>
    <property type="evidence" value="ECO:0007669"/>
    <property type="project" value="TreeGrafter"/>
</dbReference>
<dbReference type="PANTHER" id="PTHR43172:SF1">
    <property type="entry name" value="ADENYLOSUCCINATE LYASE"/>
    <property type="match status" value="1"/>
</dbReference>
<dbReference type="RefSeq" id="WP_115457745.1">
    <property type="nucleotide sequence ID" value="NZ_QRAP01000002.1"/>
</dbReference>
<dbReference type="Proteomes" id="UP000254848">
    <property type="component" value="Unassembled WGS sequence"/>
</dbReference>
<gene>
    <name evidence="3" type="ORF">C8D90_102511</name>
</gene>
<dbReference type="AlphaFoldDB" id="A0A370R279"/>
<dbReference type="GO" id="GO:0005829">
    <property type="term" value="C:cytosol"/>
    <property type="evidence" value="ECO:0007669"/>
    <property type="project" value="TreeGrafter"/>
</dbReference>
<dbReference type="InterPro" id="IPR019468">
    <property type="entry name" value="AdenyloSucc_lyase_C"/>
</dbReference>
<dbReference type="GO" id="GO:0070626">
    <property type="term" value="F:(S)-2-(5-amino-1-(5-phospho-D-ribosyl)imidazole-4-carboxamido) succinate lyase (fumarate-forming) activity"/>
    <property type="evidence" value="ECO:0007669"/>
    <property type="project" value="TreeGrafter"/>
</dbReference>
<protein>
    <submittedName>
        <fullName evidence="3">3-carboxy-cis,cis-muconate cycloisomerase</fullName>
    </submittedName>
</protein>
<dbReference type="EMBL" id="QRAP01000002">
    <property type="protein sequence ID" value="RDK96024.1"/>
    <property type="molecule type" value="Genomic_DNA"/>
</dbReference>
<dbReference type="OrthoDB" id="9768878at2"/>
<keyword evidence="4" id="KW-1185">Reference proteome</keyword>
<dbReference type="InterPro" id="IPR000362">
    <property type="entry name" value="Fumarate_lyase_fam"/>
</dbReference>
<dbReference type="CDD" id="cd01597">
    <property type="entry name" value="pCLME"/>
    <property type="match status" value="1"/>
</dbReference>
<dbReference type="Gene3D" id="1.10.40.30">
    <property type="entry name" value="Fumarase/aspartase (C-terminal domain)"/>
    <property type="match status" value="1"/>
</dbReference>
<dbReference type="SMART" id="SM00998">
    <property type="entry name" value="ADSL_C"/>
    <property type="match status" value="1"/>
</dbReference>
<keyword evidence="1" id="KW-0456">Lyase</keyword>
<dbReference type="Pfam" id="PF10397">
    <property type="entry name" value="ADSL_C"/>
    <property type="match status" value="1"/>
</dbReference>
<dbReference type="PROSITE" id="PS00163">
    <property type="entry name" value="FUMARATE_LYASES"/>
    <property type="match status" value="1"/>
</dbReference>
<dbReference type="PRINTS" id="PR00145">
    <property type="entry name" value="ARGSUCLYASE"/>
</dbReference>
<dbReference type="GO" id="GO:0004018">
    <property type="term" value="F:N6-(1,2-dicarboxyethyl)AMP AMP-lyase (fumarate-forming) activity"/>
    <property type="evidence" value="ECO:0007669"/>
    <property type="project" value="TreeGrafter"/>
</dbReference>
<dbReference type="InterPro" id="IPR022761">
    <property type="entry name" value="Fumarate_lyase_N"/>
</dbReference>
<dbReference type="Gene3D" id="1.20.200.10">
    <property type="entry name" value="Fumarase/aspartase (Central domain)"/>
    <property type="match status" value="1"/>
</dbReference>
<comment type="caution">
    <text evidence="3">The sequence shown here is derived from an EMBL/GenBank/DDBJ whole genome shotgun (WGS) entry which is preliminary data.</text>
</comment>
<dbReference type="InterPro" id="IPR008948">
    <property type="entry name" value="L-Aspartase-like"/>
</dbReference>
<evidence type="ECO:0000259" key="2">
    <source>
        <dbReference type="SMART" id="SM00998"/>
    </source>
</evidence>
<dbReference type="InterPro" id="IPR020557">
    <property type="entry name" value="Fumarate_lyase_CS"/>
</dbReference>
<feature type="domain" description="Adenylosuccinate lyase C-terminal" evidence="2">
    <location>
        <begin position="366"/>
        <end position="444"/>
    </location>
</feature>
<evidence type="ECO:0000313" key="3">
    <source>
        <dbReference type="EMBL" id="RDK96024.1"/>
    </source>
</evidence>
<evidence type="ECO:0000313" key="4">
    <source>
        <dbReference type="Proteomes" id="UP000254848"/>
    </source>
</evidence>
<sequence length="458" mass="49557">MQGSQSSVFDSELYSSLFTQPEMKEIWSDENLLRCWLTFESTIAHVQAELAIIPREAAAEIAAACQTLDIDWPRLAAETRSVGMAIKPLVDQIADAGSPLVKKFLHWGCTTQDLLDTALAMRMKQTLQLLRSQLVQLGVTLKAMALEHKHTVMVARTNSVDASATTWGLHVSSYLSELTRHLQRLDRLYPAATTGLFGGAVGNLASVGGQGMETRKRLMDALGLSCPVGMNNASQDHVVEVVQFFALVHGTLCRMANDVETQGRTSVAELREGEGGGGSSTMPHKTNPRASNMIQTLSRMGWTYASGATSLLDQCDVRAASARVLNWTLVPESALTLSASLERAVRLFSHLVVDTEKMRSNFAASKNFIMSESVSMVLAEKIGRGAAYDLMKALLKDADGSKDLLQCVLESQPVRAALTEDEIVAACDPLSYLGCNDALIAETVAAFDAYPQTAAALR</sequence>
<evidence type="ECO:0000256" key="1">
    <source>
        <dbReference type="ARBA" id="ARBA00023239"/>
    </source>
</evidence>
<dbReference type="GO" id="GO:0016853">
    <property type="term" value="F:isomerase activity"/>
    <property type="evidence" value="ECO:0007669"/>
    <property type="project" value="UniProtKB-KW"/>
</dbReference>
<reference evidence="3 4" key="1">
    <citation type="submission" date="2018-07" db="EMBL/GenBank/DDBJ databases">
        <title>Genomic Encyclopedia of Type Strains, Phase IV (KMG-IV): sequencing the most valuable type-strain genomes for metagenomic binning, comparative biology and taxonomic classification.</title>
        <authorList>
            <person name="Goeker M."/>
        </authorList>
    </citation>
    <scope>NUCLEOTIDE SEQUENCE [LARGE SCALE GENOMIC DNA]</scope>
    <source>
        <strain evidence="3 4">DSM 103736</strain>
    </source>
</reference>
<accession>A0A370R279</accession>
<dbReference type="PANTHER" id="PTHR43172">
    <property type="entry name" value="ADENYLOSUCCINATE LYASE"/>
    <property type="match status" value="1"/>
</dbReference>
<proteinExistence type="predicted"/>